<dbReference type="PANTHER" id="PTHR22991:SF40">
    <property type="entry name" value="PROTEIN CBG13490"/>
    <property type="match status" value="1"/>
</dbReference>
<dbReference type="EMBL" id="CH963849">
    <property type="protein sequence ID" value="EDW74576.1"/>
    <property type="molecule type" value="Genomic_DNA"/>
</dbReference>
<dbReference type="OrthoDB" id="7357196at2759"/>
<evidence type="ECO:0000313" key="5">
    <source>
        <dbReference type="Proteomes" id="UP000007798"/>
    </source>
</evidence>
<name>B4MR37_DROWI</name>
<dbReference type="HOGENOM" id="CLU_049894_10_0_1"/>
<reference evidence="4 5" key="1">
    <citation type="journal article" date="2007" name="Nature">
        <title>Evolution of genes and genomes on the Drosophila phylogeny.</title>
        <authorList>
            <consortium name="Drosophila 12 Genomes Consortium"/>
            <person name="Clark A.G."/>
            <person name="Eisen M.B."/>
            <person name="Smith D.R."/>
            <person name="Bergman C.M."/>
            <person name="Oliver B."/>
            <person name="Markow T.A."/>
            <person name="Kaufman T.C."/>
            <person name="Kellis M."/>
            <person name="Gelbart W."/>
            <person name="Iyer V.N."/>
            <person name="Pollard D.A."/>
            <person name="Sackton T.B."/>
            <person name="Larracuente A.M."/>
            <person name="Singh N.D."/>
            <person name="Abad J.P."/>
            <person name="Abt D.N."/>
            <person name="Adryan B."/>
            <person name="Aguade M."/>
            <person name="Akashi H."/>
            <person name="Anderson W.W."/>
            <person name="Aquadro C.F."/>
            <person name="Ardell D.H."/>
            <person name="Arguello R."/>
            <person name="Artieri C.G."/>
            <person name="Barbash D.A."/>
            <person name="Barker D."/>
            <person name="Barsanti P."/>
            <person name="Batterham P."/>
            <person name="Batzoglou S."/>
            <person name="Begun D."/>
            <person name="Bhutkar A."/>
            <person name="Blanco E."/>
            <person name="Bosak S.A."/>
            <person name="Bradley R.K."/>
            <person name="Brand A.D."/>
            <person name="Brent M.R."/>
            <person name="Brooks A.N."/>
            <person name="Brown R.H."/>
            <person name="Butlin R.K."/>
            <person name="Caggese C."/>
            <person name="Calvi B.R."/>
            <person name="Bernardo de Carvalho A."/>
            <person name="Caspi A."/>
            <person name="Castrezana S."/>
            <person name="Celniker S.E."/>
            <person name="Chang J.L."/>
            <person name="Chapple C."/>
            <person name="Chatterji S."/>
            <person name="Chinwalla A."/>
            <person name="Civetta A."/>
            <person name="Clifton S.W."/>
            <person name="Comeron J.M."/>
            <person name="Costello J.C."/>
            <person name="Coyne J.A."/>
            <person name="Daub J."/>
            <person name="David R.G."/>
            <person name="Delcher A.L."/>
            <person name="Delehaunty K."/>
            <person name="Do C.B."/>
            <person name="Ebling H."/>
            <person name="Edwards K."/>
            <person name="Eickbush T."/>
            <person name="Evans J.D."/>
            <person name="Filipski A."/>
            <person name="Findeiss S."/>
            <person name="Freyhult E."/>
            <person name="Fulton L."/>
            <person name="Fulton R."/>
            <person name="Garcia A.C."/>
            <person name="Gardiner A."/>
            <person name="Garfield D.A."/>
            <person name="Garvin B.E."/>
            <person name="Gibson G."/>
            <person name="Gilbert D."/>
            <person name="Gnerre S."/>
            <person name="Godfrey J."/>
            <person name="Good R."/>
            <person name="Gotea V."/>
            <person name="Gravely B."/>
            <person name="Greenberg A.J."/>
            <person name="Griffiths-Jones S."/>
            <person name="Gross S."/>
            <person name="Guigo R."/>
            <person name="Gustafson E.A."/>
            <person name="Haerty W."/>
            <person name="Hahn M.W."/>
            <person name="Halligan D.L."/>
            <person name="Halpern A.L."/>
            <person name="Halter G.M."/>
            <person name="Han M.V."/>
            <person name="Heger A."/>
            <person name="Hillier L."/>
            <person name="Hinrichs A.S."/>
            <person name="Holmes I."/>
            <person name="Hoskins R.A."/>
            <person name="Hubisz M.J."/>
            <person name="Hultmark D."/>
            <person name="Huntley M.A."/>
            <person name="Jaffe D.B."/>
            <person name="Jagadeeshan S."/>
            <person name="Jeck W.R."/>
            <person name="Johnson J."/>
            <person name="Jones C.D."/>
            <person name="Jordan W.C."/>
            <person name="Karpen G.H."/>
            <person name="Kataoka E."/>
            <person name="Keightley P.D."/>
            <person name="Kheradpour P."/>
            <person name="Kirkness E.F."/>
            <person name="Koerich L.B."/>
            <person name="Kristiansen K."/>
            <person name="Kudrna D."/>
            <person name="Kulathinal R.J."/>
            <person name="Kumar S."/>
            <person name="Kwok R."/>
            <person name="Lander E."/>
            <person name="Langley C.H."/>
            <person name="Lapoint R."/>
            <person name="Lazzaro B.P."/>
            <person name="Lee S.J."/>
            <person name="Levesque L."/>
            <person name="Li R."/>
            <person name="Lin C.F."/>
            <person name="Lin M.F."/>
            <person name="Lindblad-Toh K."/>
            <person name="Llopart A."/>
            <person name="Long M."/>
            <person name="Low L."/>
            <person name="Lozovsky E."/>
            <person name="Lu J."/>
            <person name="Luo M."/>
            <person name="Machado C.A."/>
            <person name="Makalowski W."/>
            <person name="Marzo M."/>
            <person name="Matsuda M."/>
            <person name="Matzkin L."/>
            <person name="McAllister B."/>
            <person name="McBride C.S."/>
            <person name="McKernan B."/>
            <person name="McKernan K."/>
            <person name="Mendez-Lago M."/>
            <person name="Minx P."/>
            <person name="Mollenhauer M.U."/>
            <person name="Montooth K."/>
            <person name="Mount S.M."/>
            <person name="Mu X."/>
            <person name="Myers E."/>
            <person name="Negre B."/>
            <person name="Newfeld S."/>
            <person name="Nielsen R."/>
            <person name="Noor M.A."/>
            <person name="O'Grady P."/>
            <person name="Pachter L."/>
            <person name="Papaceit M."/>
            <person name="Parisi M.J."/>
            <person name="Parisi M."/>
            <person name="Parts L."/>
            <person name="Pedersen J.S."/>
            <person name="Pesole G."/>
            <person name="Phillippy A.M."/>
            <person name="Ponting C.P."/>
            <person name="Pop M."/>
            <person name="Porcelli D."/>
            <person name="Powell J.R."/>
            <person name="Prohaska S."/>
            <person name="Pruitt K."/>
            <person name="Puig M."/>
            <person name="Quesneville H."/>
            <person name="Ram K.R."/>
            <person name="Rand D."/>
            <person name="Rasmussen M.D."/>
            <person name="Reed L.K."/>
            <person name="Reenan R."/>
            <person name="Reily A."/>
            <person name="Remington K.A."/>
            <person name="Rieger T.T."/>
            <person name="Ritchie M.G."/>
            <person name="Robin C."/>
            <person name="Rogers Y.H."/>
            <person name="Rohde C."/>
            <person name="Rozas J."/>
            <person name="Rubenfield M.J."/>
            <person name="Ruiz A."/>
            <person name="Russo S."/>
            <person name="Salzberg S.L."/>
            <person name="Sanchez-Gracia A."/>
            <person name="Saranga D.J."/>
            <person name="Sato H."/>
            <person name="Schaeffer S.W."/>
            <person name="Schatz M.C."/>
            <person name="Schlenke T."/>
            <person name="Schwartz R."/>
            <person name="Segarra C."/>
            <person name="Singh R.S."/>
            <person name="Sirot L."/>
            <person name="Sirota M."/>
            <person name="Sisneros N.B."/>
            <person name="Smith C.D."/>
            <person name="Smith T.F."/>
            <person name="Spieth J."/>
            <person name="Stage D.E."/>
            <person name="Stark A."/>
            <person name="Stephan W."/>
            <person name="Strausberg R.L."/>
            <person name="Strempel S."/>
            <person name="Sturgill D."/>
            <person name="Sutton G."/>
            <person name="Sutton G.G."/>
            <person name="Tao W."/>
            <person name="Teichmann S."/>
            <person name="Tobari Y.N."/>
            <person name="Tomimura Y."/>
            <person name="Tsolas J.M."/>
            <person name="Valente V.L."/>
            <person name="Venter E."/>
            <person name="Venter J.C."/>
            <person name="Vicario S."/>
            <person name="Vieira F.G."/>
            <person name="Vilella A.J."/>
            <person name="Villasante A."/>
            <person name="Walenz B."/>
            <person name="Wang J."/>
            <person name="Wasserman M."/>
            <person name="Watts T."/>
            <person name="Wilson D."/>
            <person name="Wilson R.K."/>
            <person name="Wing R.A."/>
            <person name="Wolfner M.F."/>
            <person name="Wong A."/>
            <person name="Wong G.K."/>
            <person name="Wu C.I."/>
            <person name="Wu G."/>
            <person name="Yamamoto D."/>
            <person name="Yang H.P."/>
            <person name="Yang S.P."/>
            <person name="Yorke J.A."/>
            <person name="Yoshida K."/>
            <person name="Zdobnov E."/>
            <person name="Zhang P."/>
            <person name="Zhang Y."/>
            <person name="Zimin A.V."/>
            <person name="Baldwin J."/>
            <person name="Abdouelleil A."/>
            <person name="Abdulkadir J."/>
            <person name="Abebe A."/>
            <person name="Abera B."/>
            <person name="Abreu J."/>
            <person name="Acer S.C."/>
            <person name="Aftuck L."/>
            <person name="Alexander A."/>
            <person name="An P."/>
            <person name="Anderson E."/>
            <person name="Anderson S."/>
            <person name="Arachi H."/>
            <person name="Azer M."/>
            <person name="Bachantsang P."/>
            <person name="Barry A."/>
            <person name="Bayul T."/>
            <person name="Berlin A."/>
            <person name="Bessette D."/>
            <person name="Bloom T."/>
            <person name="Blye J."/>
            <person name="Boguslavskiy L."/>
            <person name="Bonnet C."/>
            <person name="Boukhgalter B."/>
            <person name="Bourzgui I."/>
            <person name="Brown A."/>
            <person name="Cahill P."/>
            <person name="Channer S."/>
            <person name="Cheshatsang Y."/>
            <person name="Chuda L."/>
            <person name="Citroen M."/>
            <person name="Collymore A."/>
            <person name="Cooke P."/>
            <person name="Costello M."/>
            <person name="D'Aco K."/>
            <person name="Daza R."/>
            <person name="De Haan G."/>
            <person name="DeGray S."/>
            <person name="DeMaso C."/>
            <person name="Dhargay N."/>
            <person name="Dooley K."/>
            <person name="Dooley E."/>
            <person name="Doricent M."/>
            <person name="Dorje P."/>
            <person name="Dorjee K."/>
            <person name="Dupes A."/>
            <person name="Elong R."/>
            <person name="Falk J."/>
            <person name="Farina A."/>
            <person name="Faro S."/>
            <person name="Ferguson D."/>
            <person name="Fisher S."/>
            <person name="Foley C.D."/>
            <person name="Franke A."/>
            <person name="Friedrich D."/>
            <person name="Gadbois L."/>
            <person name="Gearin G."/>
            <person name="Gearin C.R."/>
            <person name="Giannoukos G."/>
            <person name="Goode T."/>
            <person name="Graham J."/>
            <person name="Grandbois E."/>
            <person name="Grewal S."/>
            <person name="Gyaltsen K."/>
            <person name="Hafez N."/>
            <person name="Hagos B."/>
            <person name="Hall J."/>
            <person name="Henson C."/>
            <person name="Hollinger A."/>
            <person name="Honan T."/>
            <person name="Huard M.D."/>
            <person name="Hughes L."/>
            <person name="Hurhula B."/>
            <person name="Husby M.E."/>
            <person name="Kamat A."/>
            <person name="Kanga B."/>
            <person name="Kashin S."/>
            <person name="Khazanovich D."/>
            <person name="Kisner P."/>
            <person name="Lance K."/>
            <person name="Lara M."/>
            <person name="Lee W."/>
            <person name="Lennon N."/>
            <person name="Letendre F."/>
            <person name="LeVine R."/>
            <person name="Lipovsky A."/>
            <person name="Liu X."/>
            <person name="Liu J."/>
            <person name="Liu S."/>
            <person name="Lokyitsang T."/>
            <person name="Lokyitsang Y."/>
            <person name="Lubonja R."/>
            <person name="Lui A."/>
            <person name="MacDonald P."/>
            <person name="Magnisalis V."/>
            <person name="Maru K."/>
            <person name="Matthews C."/>
            <person name="McCusker W."/>
            <person name="McDonough S."/>
            <person name="Mehta T."/>
            <person name="Meldrim J."/>
            <person name="Meneus L."/>
            <person name="Mihai O."/>
            <person name="Mihalev A."/>
            <person name="Mihova T."/>
            <person name="Mittelman R."/>
            <person name="Mlenga V."/>
            <person name="Montmayeur A."/>
            <person name="Mulrain L."/>
            <person name="Navidi A."/>
            <person name="Naylor J."/>
            <person name="Negash T."/>
            <person name="Nguyen T."/>
            <person name="Nguyen N."/>
            <person name="Nicol R."/>
            <person name="Norbu C."/>
            <person name="Norbu N."/>
            <person name="Novod N."/>
            <person name="O'Neill B."/>
            <person name="Osman S."/>
            <person name="Markiewicz E."/>
            <person name="Oyono O.L."/>
            <person name="Patti C."/>
            <person name="Phunkhang P."/>
            <person name="Pierre F."/>
            <person name="Priest M."/>
            <person name="Raghuraman S."/>
            <person name="Rege F."/>
            <person name="Reyes R."/>
            <person name="Rise C."/>
            <person name="Rogov P."/>
            <person name="Ross K."/>
            <person name="Ryan E."/>
            <person name="Settipalli S."/>
            <person name="Shea T."/>
            <person name="Sherpa N."/>
            <person name="Shi L."/>
            <person name="Shih D."/>
            <person name="Sparrow T."/>
            <person name="Spaulding J."/>
            <person name="Stalker J."/>
            <person name="Stange-Thomann N."/>
            <person name="Stavropoulos S."/>
            <person name="Stone C."/>
            <person name="Strader C."/>
            <person name="Tesfaye S."/>
            <person name="Thomson T."/>
            <person name="Thoulutsang Y."/>
            <person name="Thoulutsang D."/>
            <person name="Topham K."/>
            <person name="Topping I."/>
            <person name="Tsamla T."/>
            <person name="Vassiliev H."/>
            <person name="Vo A."/>
            <person name="Wangchuk T."/>
            <person name="Wangdi T."/>
            <person name="Weiand M."/>
            <person name="Wilkinson J."/>
            <person name="Wilson A."/>
            <person name="Yadav S."/>
            <person name="Young G."/>
            <person name="Yu Q."/>
            <person name="Zembek L."/>
            <person name="Zhong D."/>
            <person name="Zimmer A."/>
            <person name="Zwirko Z."/>
            <person name="Jaffe D.B."/>
            <person name="Alvarez P."/>
            <person name="Brockman W."/>
            <person name="Butler J."/>
            <person name="Chin C."/>
            <person name="Gnerre S."/>
            <person name="Grabherr M."/>
            <person name="Kleber M."/>
            <person name="Mauceli E."/>
            <person name="MacCallum I."/>
        </authorList>
    </citation>
    <scope>NUCLEOTIDE SEQUENCE [LARGE SCALE GENOMIC DNA]</scope>
    <source>
        <strain evidence="5">Tucson 14030-0811.24</strain>
    </source>
</reference>
<evidence type="ECO:0000259" key="3">
    <source>
        <dbReference type="PROSITE" id="PS50041"/>
    </source>
</evidence>
<dbReference type="OMA" id="NGINGLW"/>
<keyword evidence="1" id="KW-1015">Disulfide bond</keyword>
<dbReference type="PROSITE" id="PS50041">
    <property type="entry name" value="C_TYPE_LECTIN_2"/>
    <property type="match status" value="1"/>
</dbReference>
<dbReference type="AlphaFoldDB" id="B4MR37"/>
<dbReference type="Gene3D" id="3.10.100.10">
    <property type="entry name" value="Mannose-Binding Protein A, subunit A"/>
    <property type="match status" value="1"/>
</dbReference>
<feature type="signal peptide" evidence="2">
    <location>
        <begin position="1"/>
        <end position="16"/>
    </location>
</feature>
<dbReference type="SUPFAM" id="SSF56436">
    <property type="entry name" value="C-type lectin-like"/>
    <property type="match status" value="1"/>
</dbReference>
<evidence type="ECO:0000313" key="4">
    <source>
        <dbReference type="EMBL" id="EDW74576.1"/>
    </source>
</evidence>
<organism evidence="5">
    <name type="scientific">Drosophila willistoni</name>
    <name type="common">Fruit fly</name>
    <dbReference type="NCBI Taxonomy" id="7260"/>
    <lineage>
        <taxon>Eukaryota</taxon>
        <taxon>Metazoa</taxon>
        <taxon>Ecdysozoa</taxon>
        <taxon>Arthropoda</taxon>
        <taxon>Hexapoda</taxon>
        <taxon>Insecta</taxon>
        <taxon>Pterygota</taxon>
        <taxon>Neoptera</taxon>
        <taxon>Endopterygota</taxon>
        <taxon>Diptera</taxon>
        <taxon>Brachycera</taxon>
        <taxon>Muscomorpha</taxon>
        <taxon>Ephydroidea</taxon>
        <taxon>Drosophilidae</taxon>
        <taxon>Drosophila</taxon>
        <taxon>Sophophora</taxon>
    </lineage>
</organism>
<dbReference type="PhylomeDB" id="B4MR37"/>
<dbReference type="Pfam" id="PF00059">
    <property type="entry name" value="Lectin_C"/>
    <property type="match status" value="1"/>
</dbReference>
<protein>
    <submittedName>
        <fullName evidence="4">GK21333</fullName>
    </submittedName>
</protein>
<evidence type="ECO:0000256" key="1">
    <source>
        <dbReference type="ARBA" id="ARBA00023157"/>
    </source>
</evidence>
<dbReference type="CDD" id="cd00037">
    <property type="entry name" value="CLECT"/>
    <property type="match status" value="1"/>
</dbReference>
<dbReference type="KEGG" id="dwi:6640055"/>
<dbReference type="InterPro" id="IPR016187">
    <property type="entry name" value="CTDL_fold"/>
</dbReference>
<dbReference type="InterPro" id="IPR050976">
    <property type="entry name" value="Snaclec"/>
</dbReference>
<dbReference type="FunCoup" id="B4MR37">
    <property type="interactions" value="3"/>
</dbReference>
<dbReference type="SMART" id="SM00034">
    <property type="entry name" value="CLECT"/>
    <property type="match status" value="1"/>
</dbReference>
<keyword evidence="2" id="KW-0732">Signal</keyword>
<dbReference type="InterPro" id="IPR016186">
    <property type="entry name" value="C-type_lectin-like/link_sf"/>
</dbReference>
<keyword evidence="5" id="KW-1185">Reference proteome</keyword>
<sequence>MKVVILIALLVVGAWASSTEEPSESSESSTPASPSQIAFSPFLIYDDRFALGTFAKVNWFQAQATCAANGYTLASINSEYDQQRIRNFFYTRGHSQLHLLNQPIWTSGTDLADTNNWVWFGNGRSFTYRNFQNDSPTYSNGSCLGVNGITSLWLNENCSNLHYFLCERRCAEGGDYYR</sequence>
<dbReference type="Proteomes" id="UP000007798">
    <property type="component" value="Unassembled WGS sequence"/>
</dbReference>
<dbReference type="InParanoid" id="B4MR37"/>
<dbReference type="eggNOG" id="KOG4297">
    <property type="taxonomic scope" value="Eukaryota"/>
</dbReference>
<accession>B4MR37</accession>
<proteinExistence type="predicted"/>
<evidence type="ECO:0000256" key="2">
    <source>
        <dbReference type="SAM" id="SignalP"/>
    </source>
</evidence>
<gene>
    <name evidence="4" type="primary">Dwil\GK21333</name>
    <name evidence="4" type="ORF">Dwil_GK21333</name>
</gene>
<dbReference type="PROSITE" id="PS00615">
    <property type="entry name" value="C_TYPE_LECTIN_1"/>
    <property type="match status" value="1"/>
</dbReference>
<dbReference type="InterPro" id="IPR001304">
    <property type="entry name" value="C-type_lectin-like"/>
</dbReference>
<dbReference type="PANTHER" id="PTHR22991">
    <property type="entry name" value="PROTEIN CBG13490"/>
    <property type="match status" value="1"/>
</dbReference>
<feature type="domain" description="C-type lectin" evidence="3">
    <location>
        <begin position="58"/>
        <end position="167"/>
    </location>
</feature>
<feature type="chain" id="PRO_5002818541" evidence="2">
    <location>
        <begin position="17"/>
        <end position="178"/>
    </location>
</feature>
<dbReference type="InterPro" id="IPR018378">
    <property type="entry name" value="C-type_lectin_CS"/>
</dbReference>